<comment type="caution">
    <text evidence="2">The sequence shown here is derived from an EMBL/GenBank/DDBJ whole genome shotgun (WGS) entry which is preliminary data.</text>
</comment>
<protein>
    <recommendedName>
        <fullName evidence="1">Depolymerase 2 capsule K5-specific C-terminal domain-containing protein</fullName>
    </recommendedName>
</protein>
<evidence type="ECO:0000313" key="3">
    <source>
        <dbReference type="Proteomes" id="UP000603463"/>
    </source>
</evidence>
<dbReference type="EMBL" id="WVBC01000002">
    <property type="protein sequence ID" value="NKT77243.1"/>
    <property type="molecule type" value="Genomic_DNA"/>
</dbReference>
<organism evidence="2 3">
    <name type="scientific">Rhodococcus hoagii</name>
    <name type="common">Corynebacterium equii</name>
    <dbReference type="NCBI Taxonomy" id="43767"/>
    <lineage>
        <taxon>Bacteria</taxon>
        <taxon>Bacillati</taxon>
        <taxon>Actinomycetota</taxon>
        <taxon>Actinomycetes</taxon>
        <taxon>Mycobacteriales</taxon>
        <taxon>Nocardiaceae</taxon>
        <taxon>Prescottella</taxon>
    </lineage>
</organism>
<dbReference type="Proteomes" id="UP000603463">
    <property type="component" value="Unassembled WGS sequence"/>
</dbReference>
<evidence type="ECO:0000313" key="2">
    <source>
        <dbReference type="EMBL" id="NKT77243.1"/>
    </source>
</evidence>
<name>A0A9Q4ZIH4_RHOHA</name>
<dbReference type="AlphaFoldDB" id="A0A9Q4ZIH4"/>
<proteinExistence type="predicted"/>
<reference evidence="2" key="1">
    <citation type="journal article" date="2020" name="Environ. Microbiol.">
        <title>The novel and transferable erm(51) gene confers Macrolides, Lincosamides, and Streptogramins B (MLSB) resistance to clonal Rhodococcus equi in the environment.</title>
        <authorList>
            <person name="Huber L."/>
            <person name="Giguere S."/>
            <person name="Slovis N.M."/>
            <person name="Alvarez-Narvaez S."/>
            <person name="Hart K.A."/>
            <person name="Greiter M."/>
            <person name="Morris E.R.A."/>
            <person name="Cohen N.D."/>
        </authorList>
    </citation>
    <scope>NUCLEOTIDE SEQUENCE</scope>
    <source>
        <strain evidence="2">Lh_116_1</strain>
    </source>
</reference>
<accession>A0A9Q4ZIH4</accession>
<gene>
    <name evidence="2" type="ORF">GS882_03275</name>
</gene>
<sequence length="692" mass="73418">MPYNKFHDDWKNDPDPSTPITAEAVEHIEDGVQRAHRTLDGQLRSMVVATAEDFPGLDPTGVADSSAAFQAAVNATPDGARLIVPAGVYKLDAGVAVTDRTVTIESYGVTYTKSTDGAIFSAAATVDTVYAVSVLSAVTVADENSAPGQRLTVAGETGWLRGDIVQLVSDDVIPGGLPGSGTAEYRCGQHFMVHSAAPGSVDLLGALHDPMSTNIRVHRMRGHRVAFRGGRFTKTGGGVTVAFTRLVAPEFSDATIHTTGGQAVSFAGCVGWRANNVVVENAPNVPASGIFGYGIMNMSSSWGRADRLRVHRVRHAYTNDNTALSAGSNQFHLYGRPFGNVVSNSTAIGTDNSAWDTHSGSQAEQFVNCDAIDCYNVYGLRGRGHSVRGGKAVDCQHLLNIFSQTGSNSESWGHIVDGVHATRITSGNHAIRVDLNPISGILETRKSMIRNVTIDGAAAHTFVVNNGTLEVDGIMVTAAPTQISNAAVFQLDNANVTGTNVSMDHLQNTAGTGIRFVYVKGATQFTLRRGRWDFTSGNSRMTRIVVRAAGAADTVKISDLSMLNKTTAPYDTITSASFVDWSAGFELSSVVMASQASIEDVAKLATIANTRAEVVKLQLYSNTSPYTLAALPAGMFRGQMLVMFTLATTNQPITIPNDPAKKILTATGSDVVLTGTSRPISFLWNGANWTQA</sequence>
<dbReference type="Gene3D" id="2.160.20.10">
    <property type="entry name" value="Single-stranded right-handed beta-helix, Pectin lyase-like"/>
    <property type="match status" value="1"/>
</dbReference>
<evidence type="ECO:0000259" key="1">
    <source>
        <dbReference type="Pfam" id="PF25692"/>
    </source>
</evidence>
<feature type="domain" description="Depolymerase 2 capsule K5-specific C-terminal" evidence="1">
    <location>
        <begin position="608"/>
        <end position="690"/>
    </location>
</feature>
<dbReference type="InterPro" id="IPR011050">
    <property type="entry name" value="Pectin_lyase_fold/virulence"/>
</dbReference>
<dbReference type="InterPro" id="IPR012334">
    <property type="entry name" value="Pectin_lyas_fold"/>
</dbReference>
<dbReference type="Pfam" id="PF25692">
    <property type="entry name" value="Phage_depo_C"/>
    <property type="match status" value="1"/>
</dbReference>
<dbReference type="InterPro" id="IPR057996">
    <property type="entry name" value="K52_C"/>
</dbReference>
<dbReference type="SUPFAM" id="SSF51126">
    <property type="entry name" value="Pectin lyase-like"/>
    <property type="match status" value="1"/>
</dbReference>